<proteinExistence type="predicted"/>
<reference evidence="1" key="1">
    <citation type="submission" date="2018-02" db="EMBL/GenBank/DDBJ databases">
        <title>Rhizophora mucronata_Transcriptome.</title>
        <authorList>
            <person name="Meera S.P."/>
            <person name="Sreeshan A."/>
            <person name="Augustine A."/>
        </authorList>
    </citation>
    <scope>NUCLEOTIDE SEQUENCE</scope>
    <source>
        <tissue evidence="1">Leaf</tissue>
    </source>
</reference>
<evidence type="ECO:0000313" key="1">
    <source>
        <dbReference type="EMBL" id="MBX37775.1"/>
    </source>
</evidence>
<organism evidence="1">
    <name type="scientific">Rhizophora mucronata</name>
    <name type="common">Asiatic mangrove</name>
    <dbReference type="NCBI Taxonomy" id="61149"/>
    <lineage>
        <taxon>Eukaryota</taxon>
        <taxon>Viridiplantae</taxon>
        <taxon>Streptophyta</taxon>
        <taxon>Embryophyta</taxon>
        <taxon>Tracheophyta</taxon>
        <taxon>Spermatophyta</taxon>
        <taxon>Magnoliopsida</taxon>
        <taxon>eudicotyledons</taxon>
        <taxon>Gunneridae</taxon>
        <taxon>Pentapetalae</taxon>
        <taxon>rosids</taxon>
        <taxon>fabids</taxon>
        <taxon>Malpighiales</taxon>
        <taxon>Rhizophoraceae</taxon>
        <taxon>Rhizophora</taxon>
    </lineage>
</organism>
<name>A0A2P2N5Q8_RHIMU</name>
<dbReference type="AlphaFoldDB" id="A0A2P2N5Q8"/>
<sequence>MGVSSGNSFSGSYWVSKGLIAIRLCSSMTLNAL</sequence>
<protein>
    <submittedName>
        <fullName evidence="1">Uncharacterized protein</fullName>
    </submittedName>
</protein>
<dbReference type="EMBL" id="GGEC01057291">
    <property type="protein sequence ID" value="MBX37775.1"/>
    <property type="molecule type" value="Transcribed_RNA"/>
</dbReference>
<accession>A0A2P2N5Q8</accession>